<dbReference type="SUPFAM" id="SSF54593">
    <property type="entry name" value="Glyoxalase/Bleomycin resistance protein/Dihydroxybiphenyl dioxygenase"/>
    <property type="match status" value="3"/>
</dbReference>
<dbReference type="InterPro" id="IPR052164">
    <property type="entry name" value="Anthracycline_SecMetBiosynth"/>
</dbReference>
<dbReference type="Proteomes" id="UP000466931">
    <property type="component" value="Chromosome"/>
</dbReference>
<dbReference type="Pfam" id="PF18029">
    <property type="entry name" value="Glyoxalase_6"/>
    <property type="match status" value="1"/>
</dbReference>
<proteinExistence type="predicted"/>
<dbReference type="PANTHER" id="PTHR33993:SF14">
    <property type="entry name" value="GB|AAF24581.1"/>
    <property type="match status" value="1"/>
</dbReference>
<dbReference type="CDD" id="cd07246">
    <property type="entry name" value="VOC_like"/>
    <property type="match status" value="1"/>
</dbReference>
<dbReference type="PROSITE" id="PS51819">
    <property type="entry name" value="VOC"/>
    <property type="match status" value="3"/>
</dbReference>
<evidence type="ECO:0000313" key="2">
    <source>
        <dbReference type="Proteomes" id="UP000466931"/>
    </source>
</evidence>
<dbReference type="Gene3D" id="3.10.180.10">
    <property type="entry name" value="2,3-Dihydroxybiphenyl 1,2-Dioxygenase, domain 1"/>
    <property type="match status" value="2"/>
</dbReference>
<dbReference type="Gene3D" id="3.30.720.110">
    <property type="match status" value="1"/>
</dbReference>
<dbReference type="RefSeq" id="WP_085149677.1">
    <property type="nucleotide sequence ID" value="NZ_AP022612.1"/>
</dbReference>
<accession>A0A7I7Y0M9</accession>
<sequence length="429" mass="45638">MSPFDHDPLSVLHGGDLPVSPDPEFAARLRRRLESALSLPTGTEGVIMSGTTSALEDLTTGTTATTGERPRPAALPYLTVGDARAALRWYVDALGARVTGDPVVMADGRIGHAELALAGGVLYLADEYPEIGLRAPTPGAVSVSLMLDVDDTDAALARAREHGAHVEREPYENYGSRSASIVDPFGHRWMLTGPLTGAATPIQHGDVGYVSVWTPDAARAAAFYGHVLGWTYDPTTRQVTNTEAPIGIFEVDGPSTLFCCYAVTDLDGARESIRAGGGTPGTVREYDFGTVLDATDPQGTPFAVFTPTRGTPRPALNGTGPGELSYITYEVADSAAFRSFYSRVLFWSYQPGRIDDGWQIDGTQPMAGVAGGSAQVTTVPMWTVADIDDAVTRVREAGGSILQEPTPQPYGRMAECTDDQGARFYLGEF</sequence>
<protein>
    <submittedName>
        <fullName evidence="1">Glyoxalase</fullName>
    </submittedName>
</protein>
<organism evidence="1 2">
    <name type="scientific">Mycolicibacterium confluentis</name>
    <dbReference type="NCBI Taxonomy" id="28047"/>
    <lineage>
        <taxon>Bacteria</taxon>
        <taxon>Bacillati</taxon>
        <taxon>Actinomycetota</taxon>
        <taxon>Actinomycetes</taxon>
        <taxon>Mycobacteriales</taxon>
        <taxon>Mycobacteriaceae</taxon>
        <taxon>Mycolicibacterium</taxon>
    </lineage>
</organism>
<dbReference type="InterPro" id="IPR029068">
    <property type="entry name" value="Glyas_Bleomycin-R_OHBP_Dase"/>
</dbReference>
<dbReference type="EMBL" id="AP022612">
    <property type="protein sequence ID" value="BBZ35220.1"/>
    <property type="molecule type" value="Genomic_DNA"/>
</dbReference>
<reference evidence="1" key="2">
    <citation type="submission" date="2020-02" db="EMBL/GenBank/DDBJ databases">
        <authorList>
            <person name="Matsumoto Y."/>
            <person name="Motooka D."/>
            <person name="Nakamura S."/>
        </authorList>
    </citation>
    <scope>NUCLEOTIDE SEQUENCE</scope>
    <source>
        <strain evidence="1">JCM 13671</strain>
    </source>
</reference>
<dbReference type="PANTHER" id="PTHR33993">
    <property type="entry name" value="GLYOXALASE-RELATED"/>
    <property type="match status" value="1"/>
</dbReference>
<dbReference type="InterPro" id="IPR004360">
    <property type="entry name" value="Glyas_Fos-R_dOase_dom"/>
</dbReference>
<dbReference type="Pfam" id="PF00903">
    <property type="entry name" value="Glyoxalase"/>
    <property type="match status" value="2"/>
</dbReference>
<evidence type="ECO:0000313" key="1">
    <source>
        <dbReference type="EMBL" id="BBZ35220.1"/>
    </source>
</evidence>
<dbReference type="InterPro" id="IPR041581">
    <property type="entry name" value="Glyoxalase_6"/>
</dbReference>
<dbReference type="Gene3D" id="3.30.720.120">
    <property type="match status" value="1"/>
</dbReference>
<gene>
    <name evidence="1" type="ORF">MCNF_38250</name>
</gene>
<dbReference type="OrthoDB" id="9795306at2"/>
<reference evidence="1" key="1">
    <citation type="journal article" date="2019" name="Emerg. Microbes Infect.">
        <title>Comprehensive subspecies identification of 175 nontuberculous mycobacteria species based on 7547 genomic profiles.</title>
        <authorList>
            <person name="Matsumoto Y."/>
            <person name="Kinjo T."/>
            <person name="Motooka D."/>
            <person name="Nabeya D."/>
            <person name="Jung N."/>
            <person name="Uechi K."/>
            <person name="Horii T."/>
            <person name="Iida T."/>
            <person name="Fujita J."/>
            <person name="Nakamura S."/>
        </authorList>
    </citation>
    <scope>NUCLEOTIDE SEQUENCE [LARGE SCALE GENOMIC DNA]</scope>
    <source>
        <strain evidence="1">JCM 13671</strain>
    </source>
</reference>
<dbReference type="AlphaFoldDB" id="A0A7I7Y0M9"/>
<keyword evidence="2" id="KW-1185">Reference proteome</keyword>
<name>A0A7I7Y0M9_9MYCO</name>
<dbReference type="InterPro" id="IPR037523">
    <property type="entry name" value="VOC_core"/>
</dbReference>